<keyword evidence="2" id="KW-1185">Reference proteome</keyword>
<accession>A0A5K7XNR8</accession>
<evidence type="ECO:0000313" key="1">
    <source>
        <dbReference type="EMBL" id="BBO36543.1"/>
    </source>
</evidence>
<proteinExistence type="predicted"/>
<gene>
    <name evidence="1" type="ORF">PLANPX_6155</name>
</gene>
<dbReference type="AlphaFoldDB" id="A0A5K7XNR8"/>
<name>A0A5K7XNR8_9BACT</name>
<dbReference type="KEGG" id="lpav:PLANPX_6155"/>
<reference evidence="2" key="1">
    <citation type="submission" date="2019-10" db="EMBL/GenBank/DDBJ databases">
        <title>Lacipirellula parvula gen. nov., sp. nov., representing a lineage of planctomycetes widespread in freshwater anoxic habitats, and description of the family Lacipirellulaceae.</title>
        <authorList>
            <person name="Dedysh S.N."/>
            <person name="Kulichevskaya I.S."/>
            <person name="Beletsky A.V."/>
            <person name="Rakitin A.L."/>
            <person name="Mardanov A.V."/>
            <person name="Ivanova A.A."/>
            <person name="Saltykova V.X."/>
            <person name="Rijpstra W.I.C."/>
            <person name="Sinninghe Damste J.S."/>
            <person name="Ravin N.V."/>
        </authorList>
    </citation>
    <scope>NUCLEOTIDE SEQUENCE [LARGE SCALE GENOMIC DNA]</scope>
    <source>
        <strain evidence="2">PX69</strain>
    </source>
</reference>
<dbReference type="RefSeq" id="WP_152101698.1">
    <property type="nucleotide sequence ID" value="NZ_AP021861.1"/>
</dbReference>
<sequence length="143" mass="15891">MKIQQKDLFHGAALTQLTEHVSFKALNKADAKYGHYMVNTDRRLMVKLTEKTSAPWTFTFQPDDLNTISSDIASGFRTFIVLVCGKVTICLLSEGDFSQLIDLTSPTAQWIKVEIPKASMRVRGSHGTLKGAITHNSFPDGVF</sequence>
<dbReference type="Proteomes" id="UP000326837">
    <property type="component" value="Chromosome"/>
</dbReference>
<evidence type="ECO:0000313" key="2">
    <source>
        <dbReference type="Proteomes" id="UP000326837"/>
    </source>
</evidence>
<protein>
    <submittedName>
        <fullName evidence="1">Uncharacterized protein</fullName>
    </submittedName>
</protein>
<dbReference type="EMBL" id="AP021861">
    <property type="protein sequence ID" value="BBO36543.1"/>
    <property type="molecule type" value="Genomic_DNA"/>
</dbReference>
<organism evidence="1 2">
    <name type="scientific">Lacipirellula parvula</name>
    <dbReference type="NCBI Taxonomy" id="2650471"/>
    <lineage>
        <taxon>Bacteria</taxon>
        <taxon>Pseudomonadati</taxon>
        <taxon>Planctomycetota</taxon>
        <taxon>Planctomycetia</taxon>
        <taxon>Pirellulales</taxon>
        <taxon>Lacipirellulaceae</taxon>
        <taxon>Lacipirellula</taxon>
    </lineage>
</organism>